<dbReference type="PANTHER" id="PTHR30511:SF3">
    <property type="entry name" value="LYSINE RACEMASE"/>
    <property type="match status" value="1"/>
</dbReference>
<reference evidence="5 6" key="1">
    <citation type="submission" date="2019-03" db="EMBL/GenBank/DDBJ databases">
        <title>Draft genome sequences of novel Actinobacteria.</title>
        <authorList>
            <person name="Sahin N."/>
            <person name="Ay H."/>
            <person name="Saygin H."/>
        </authorList>
    </citation>
    <scope>NUCLEOTIDE SEQUENCE [LARGE SCALE GENOMIC DNA]</scope>
    <source>
        <strain evidence="5 6">5K138</strain>
    </source>
</reference>
<dbReference type="AlphaFoldDB" id="A0A4R5CGS0"/>
<dbReference type="RefSeq" id="WP_131901228.1">
    <property type="nucleotide sequence ID" value="NZ_SMKZ01000069.1"/>
</dbReference>
<accession>A0A4R5CGS0</accession>
<evidence type="ECO:0000256" key="3">
    <source>
        <dbReference type="ARBA" id="ARBA00023235"/>
    </source>
</evidence>
<keyword evidence="3" id="KW-0413">Isomerase</keyword>
<evidence type="ECO:0000256" key="1">
    <source>
        <dbReference type="ARBA" id="ARBA00001933"/>
    </source>
</evidence>
<dbReference type="OrthoDB" id="2986620at2"/>
<feature type="domain" description="Alanine racemase N-terminal" evidence="4">
    <location>
        <begin position="8"/>
        <end position="172"/>
    </location>
</feature>
<dbReference type="SUPFAM" id="SSF51419">
    <property type="entry name" value="PLP-binding barrel"/>
    <property type="match status" value="1"/>
</dbReference>
<dbReference type="InParanoid" id="A0A4R5CGS0"/>
<comment type="caution">
    <text evidence="5">The sequence shown here is derived from an EMBL/GenBank/DDBJ whole genome shotgun (WGS) entry which is preliminary data.</text>
</comment>
<dbReference type="EMBL" id="SMKZ01000069">
    <property type="protein sequence ID" value="TDD98236.1"/>
    <property type="molecule type" value="Genomic_DNA"/>
</dbReference>
<dbReference type="Proteomes" id="UP000294739">
    <property type="component" value="Unassembled WGS sequence"/>
</dbReference>
<dbReference type="InterPro" id="IPR029066">
    <property type="entry name" value="PLP-binding_barrel"/>
</dbReference>
<evidence type="ECO:0000313" key="5">
    <source>
        <dbReference type="EMBL" id="TDD98236.1"/>
    </source>
</evidence>
<keyword evidence="2" id="KW-0663">Pyridoxal phosphate</keyword>
<comment type="cofactor">
    <cofactor evidence="1">
        <name>pyridoxal 5'-phosphate</name>
        <dbReference type="ChEBI" id="CHEBI:597326"/>
    </cofactor>
</comment>
<dbReference type="GO" id="GO:0005829">
    <property type="term" value="C:cytosol"/>
    <property type="evidence" value="ECO:0007669"/>
    <property type="project" value="TreeGrafter"/>
</dbReference>
<dbReference type="InterPro" id="IPR000821">
    <property type="entry name" value="Ala_racemase"/>
</dbReference>
<dbReference type="Pfam" id="PF01168">
    <property type="entry name" value="Ala_racemase_N"/>
    <property type="match status" value="1"/>
</dbReference>
<organism evidence="5 6">
    <name type="scientific">Jiangella asiatica</name>
    <dbReference type="NCBI Taxonomy" id="2530372"/>
    <lineage>
        <taxon>Bacteria</taxon>
        <taxon>Bacillati</taxon>
        <taxon>Actinomycetota</taxon>
        <taxon>Actinomycetes</taxon>
        <taxon>Jiangellales</taxon>
        <taxon>Jiangellaceae</taxon>
        <taxon>Jiangella</taxon>
    </lineage>
</organism>
<evidence type="ECO:0000256" key="2">
    <source>
        <dbReference type="ARBA" id="ARBA00022898"/>
    </source>
</evidence>
<dbReference type="GO" id="GO:0030170">
    <property type="term" value="F:pyridoxal phosphate binding"/>
    <property type="evidence" value="ECO:0007669"/>
    <property type="project" value="TreeGrafter"/>
</dbReference>
<gene>
    <name evidence="5" type="ORF">E1269_29050</name>
</gene>
<sequence length="351" mass="37653">MPLTLEIDGVRWRERVRRLVDDAAAAGVTVVPVAKGNGYGFGNPVLAAEAAKLGVPTLAVGTYEELAAVTGPFAGDVLVLTPWRPWLPAADDDNVVHTVSRLDDLRRLAEGPGRPRVVVEVITSMRRHGIEPAELPAIAGLLDGVRFEGFALHLPLSGDHAAQARTLAEAAFSAVPDDDGGGARTLWVSHLSTDRAAALGRETAATVRLRVGTDLWLGDRDALIVHATVLDVHRLRRGEPYGYRQRQARRDGHVVVVTGGTAHGVALEAPTSAATARQRAAALARGGLQSMGRALSPFRVAGKQRWFAEPPHMQCSMIWLPDGVTPPAVGDEVEVEVRFTTTTFDRLVWDD</sequence>
<proteinExistence type="predicted"/>
<dbReference type="InterPro" id="IPR009006">
    <property type="entry name" value="Ala_racemase/Decarboxylase_C"/>
</dbReference>
<name>A0A4R5CGS0_9ACTN</name>
<dbReference type="GO" id="GO:0008784">
    <property type="term" value="F:alanine racemase activity"/>
    <property type="evidence" value="ECO:0007669"/>
    <property type="project" value="TreeGrafter"/>
</dbReference>
<protein>
    <submittedName>
        <fullName evidence="5">Alanine racemase</fullName>
    </submittedName>
</protein>
<keyword evidence="6" id="KW-1185">Reference proteome</keyword>
<dbReference type="Gene3D" id="3.20.20.10">
    <property type="entry name" value="Alanine racemase"/>
    <property type="match status" value="1"/>
</dbReference>
<dbReference type="InterPro" id="IPR001608">
    <property type="entry name" value="Ala_racemase_N"/>
</dbReference>
<dbReference type="Gene3D" id="2.40.37.10">
    <property type="entry name" value="Lyase, Ornithine Decarboxylase, Chain A, domain 1"/>
    <property type="match status" value="1"/>
</dbReference>
<dbReference type="PANTHER" id="PTHR30511">
    <property type="entry name" value="ALANINE RACEMASE"/>
    <property type="match status" value="1"/>
</dbReference>
<evidence type="ECO:0000313" key="6">
    <source>
        <dbReference type="Proteomes" id="UP000294739"/>
    </source>
</evidence>
<evidence type="ECO:0000259" key="4">
    <source>
        <dbReference type="Pfam" id="PF01168"/>
    </source>
</evidence>